<dbReference type="InterPro" id="IPR003594">
    <property type="entry name" value="HATPase_dom"/>
</dbReference>
<comment type="subcellular location">
    <subcellularLocation>
        <location evidence="2">Cell membrane</location>
        <topology evidence="2">Multi-pass membrane protein</topology>
    </subcellularLocation>
</comment>
<keyword evidence="8" id="KW-0547">Nucleotide-binding</keyword>
<dbReference type="GO" id="GO:0000155">
    <property type="term" value="F:phosphorelay sensor kinase activity"/>
    <property type="evidence" value="ECO:0007669"/>
    <property type="project" value="InterPro"/>
</dbReference>
<dbReference type="Gene3D" id="6.10.340.10">
    <property type="match status" value="1"/>
</dbReference>
<dbReference type="RefSeq" id="WP_036941268.1">
    <property type="nucleotide sequence ID" value="NZ_LGTC01000001.1"/>
</dbReference>
<reference evidence="18" key="1">
    <citation type="submission" date="2015-07" db="EMBL/GenBank/DDBJ databases">
        <title>Near-Complete Genome Sequence of the Cellulolytic Bacterium Bacteroides (Pseudobacteroides) cellulosolvens ATCC 35603.</title>
        <authorList>
            <person name="Dassa B."/>
            <person name="Utturkar S.M."/>
            <person name="Klingeman D.M."/>
            <person name="Hurt R.A."/>
            <person name="Keller M."/>
            <person name="Xu J."/>
            <person name="Reddy Y.H.K."/>
            <person name="Borovok I."/>
            <person name="Grinberg I.R."/>
            <person name="Lamed R."/>
            <person name="Zhivin O."/>
            <person name="Bayer E.A."/>
            <person name="Brown S.D."/>
        </authorList>
    </citation>
    <scope>NUCLEOTIDE SEQUENCE [LARGE SCALE GENOMIC DNA]</scope>
    <source>
        <strain evidence="18">DSM 2933</strain>
    </source>
</reference>
<evidence type="ECO:0000256" key="13">
    <source>
        <dbReference type="ARBA" id="ARBA00023136"/>
    </source>
</evidence>
<evidence type="ECO:0000256" key="12">
    <source>
        <dbReference type="ARBA" id="ARBA00023012"/>
    </source>
</evidence>
<keyword evidence="12" id="KW-0902">Two-component regulatory system</keyword>
<evidence type="ECO:0000256" key="1">
    <source>
        <dbReference type="ARBA" id="ARBA00000085"/>
    </source>
</evidence>
<dbReference type="PANTHER" id="PTHR34220">
    <property type="entry name" value="SENSOR HISTIDINE KINASE YPDA"/>
    <property type="match status" value="1"/>
</dbReference>
<dbReference type="STRING" id="398512.Bccel_1728"/>
<dbReference type="InterPro" id="IPR050640">
    <property type="entry name" value="Bact_2-comp_sensor_kinase"/>
</dbReference>
<keyword evidence="6" id="KW-0808">Transferase</keyword>
<dbReference type="GO" id="GO:0005524">
    <property type="term" value="F:ATP binding"/>
    <property type="evidence" value="ECO:0007669"/>
    <property type="project" value="UniProtKB-KW"/>
</dbReference>
<evidence type="ECO:0000256" key="9">
    <source>
        <dbReference type="ARBA" id="ARBA00022777"/>
    </source>
</evidence>
<feature type="domain" description="Histidine kinase" evidence="15">
    <location>
        <begin position="488"/>
        <end position="597"/>
    </location>
</feature>
<evidence type="ECO:0000256" key="4">
    <source>
        <dbReference type="ARBA" id="ARBA00022475"/>
    </source>
</evidence>
<evidence type="ECO:0000256" key="5">
    <source>
        <dbReference type="ARBA" id="ARBA00022553"/>
    </source>
</evidence>
<dbReference type="Pfam" id="PF00672">
    <property type="entry name" value="HAMP"/>
    <property type="match status" value="1"/>
</dbReference>
<protein>
    <recommendedName>
        <fullName evidence="3">histidine kinase</fullName>
        <ecNumber evidence="3">2.7.13.3</ecNumber>
    </recommendedName>
</protein>
<evidence type="ECO:0000256" key="11">
    <source>
        <dbReference type="ARBA" id="ARBA00022989"/>
    </source>
</evidence>
<sequence length="603" mass="69452">MGFKRFRKLYYSISIKSKLNLLIFILMAYSVIFIAYLGYKSYASVFKEKSTENLVKNVAGLSSILSDRLDSVIKNSAKILIDDKLYNSHDILKSGFDNPYLSNYQTFKSDIEIYLGSYVAASSEFDFMAFRFNTNNATYYADDNLELDSESIISNKELFQLAKNSSGNPIWYFQQEKGKPTKIFLIREVLHRQSSEVIGTLVCKVNEDYLFGTINDFLTYNIQNVSIYNDSGLLLYSYNSFKEDYRIASEELLKKSKPNGFYSAKHNGDMIYLSYNEIPKLKWKLAVFISSNHLLVDMKKVLLTIFILCLITLPIWLVLIYTIYRDIINPVYLLVDRMDKIEKGNTGITVSDDRHDELGYVFKTFNRMSEEITRLINKVYKESLMMKDAEIKALQAQINPHFLCNTLETINWKAKLYGVDDISEMVTALSSIIDANLDRNNEKMIPIRRELDYIDNYNLLIQKRFGKKISFIKSIDDDALDYRIPKLLIQPLIENSIYHGLETKKGGGTVELIISIEEDMLLIIVADDGKGIDDETLKKLKQSMEENVENQYESRTKIGIMNVHRRIKLIYGSEFGLNIFSESGKGTTIILKLPFNEDQGVGI</sequence>
<dbReference type="eggNOG" id="COG2972">
    <property type="taxonomic scope" value="Bacteria"/>
</dbReference>
<keyword evidence="10" id="KW-0067">ATP-binding</keyword>
<keyword evidence="18" id="KW-1185">Reference proteome</keyword>
<evidence type="ECO:0000313" key="17">
    <source>
        <dbReference type="EMBL" id="KNY26466.1"/>
    </source>
</evidence>
<accession>A0A0L6JKW8</accession>
<dbReference type="InterPro" id="IPR036890">
    <property type="entry name" value="HATPase_C_sf"/>
</dbReference>
<keyword evidence="9 17" id="KW-0418">Kinase</keyword>
<keyword evidence="7 14" id="KW-0812">Transmembrane</keyword>
<feature type="transmembrane region" description="Helical" evidence="14">
    <location>
        <begin position="301"/>
        <end position="324"/>
    </location>
</feature>
<dbReference type="Gene3D" id="3.30.565.10">
    <property type="entry name" value="Histidine kinase-like ATPase, C-terminal domain"/>
    <property type="match status" value="1"/>
</dbReference>
<evidence type="ECO:0000256" key="3">
    <source>
        <dbReference type="ARBA" id="ARBA00012438"/>
    </source>
</evidence>
<gene>
    <name evidence="17" type="ORF">Bccel_1728</name>
</gene>
<dbReference type="OrthoDB" id="9809348at2"/>
<evidence type="ECO:0000256" key="8">
    <source>
        <dbReference type="ARBA" id="ARBA00022741"/>
    </source>
</evidence>
<dbReference type="SUPFAM" id="SSF55874">
    <property type="entry name" value="ATPase domain of HSP90 chaperone/DNA topoisomerase II/histidine kinase"/>
    <property type="match status" value="1"/>
</dbReference>
<dbReference type="CDD" id="cd06225">
    <property type="entry name" value="HAMP"/>
    <property type="match status" value="1"/>
</dbReference>
<comment type="caution">
    <text evidence="17">The sequence shown here is derived from an EMBL/GenBank/DDBJ whole genome shotgun (WGS) entry which is preliminary data.</text>
</comment>
<evidence type="ECO:0000256" key="6">
    <source>
        <dbReference type="ARBA" id="ARBA00022679"/>
    </source>
</evidence>
<dbReference type="InterPro" id="IPR010559">
    <property type="entry name" value="Sig_transdc_His_kin_internal"/>
</dbReference>
<evidence type="ECO:0000313" key="18">
    <source>
        <dbReference type="Proteomes" id="UP000036923"/>
    </source>
</evidence>
<dbReference type="EMBL" id="LGTC01000001">
    <property type="protein sequence ID" value="KNY26466.1"/>
    <property type="molecule type" value="Genomic_DNA"/>
</dbReference>
<evidence type="ECO:0000256" key="14">
    <source>
        <dbReference type="SAM" id="Phobius"/>
    </source>
</evidence>
<dbReference type="InterPro" id="IPR004358">
    <property type="entry name" value="Sig_transdc_His_kin-like_C"/>
</dbReference>
<dbReference type="Pfam" id="PF06580">
    <property type="entry name" value="His_kinase"/>
    <property type="match status" value="1"/>
</dbReference>
<keyword evidence="11 14" id="KW-1133">Transmembrane helix</keyword>
<dbReference type="SMART" id="SM00387">
    <property type="entry name" value="HATPase_c"/>
    <property type="match status" value="1"/>
</dbReference>
<keyword evidence="5" id="KW-0597">Phosphoprotein</keyword>
<name>A0A0L6JKW8_9FIRM</name>
<dbReference type="SMART" id="SM00304">
    <property type="entry name" value="HAMP"/>
    <property type="match status" value="1"/>
</dbReference>
<evidence type="ECO:0000256" key="2">
    <source>
        <dbReference type="ARBA" id="ARBA00004651"/>
    </source>
</evidence>
<dbReference type="InterPro" id="IPR003660">
    <property type="entry name" value="HAMP_dom"/>
</dbReference>
<dbReference type="Pfam" id="PF02518">
    <property type="entry name" value="HATPase_c"/>
    <property type="match status" value="1"/>
</dbReference>
<feature type="transmembrane region" description="Helical" evidence="14">
    <location>
        <begin position="21"/>
        <end position="39"/>
    </location>
</feature>
<feature type="domain" description="HAMP" evidence="16">
    <location>
        <begin position="325"/>
        <end position="377"/>
    </location>
</feature>
<dbReference type="PROSITE" id="PS50109">
    <property type="entry name" value="HIS_KIN"/>
    <property type="match status" value="1"/>
</dbReference>
<organism evidence="17 18">
    <name type="scientific">Pseudobacteroides cellulosolvens ATCC 35603 = DSM 2933</name>
    <dbReference type="NCBI Taxonomy" id="398512"/>
    <lineage>
        <taxon>Bacteria</taxon>
        <taxon>Bacillati</taxon>
        <taxon>Bacillota</taxon>
        <taxon>Clostridia</taxon>
        <taxon>Eubacteriales</taxon>
        <taxon>Oscillospiraceae</taxon>
        <taxon>Pseudobacteroides</taxon>
    </lineage>
</organism>
<evidence type="ECO:0000256" key="7">
    <source>
        <dbReference type="ARBA" id="ARBA00022692"/>
    </source>
</evidence>
<evidence type="ECO:0000256" key="10">
    <source>
        <dbReference type="ARBA" id="ARBA00022840"/>
    </source>
</evidence>
<keyword evidence="13 14" id="KW-0472">Membrane</keyword>
<evidence type="ECO:0000259" key="16">
    <source>
        <dbReference type="PROSITE" id="PS50885"/>
    </source>
</evidence>
<proteinExistence type="predicted"/>
<evidence type="ECO:0000259" key="15">
    <source>
        <dbReference type="PROSITE" id="PS50109"/>
    </source>
</evidence>
<dbReference type="PRINTS" id="PR00344">
    <property type="entry name" value="BCTRLSENSOR"/>
</dbReference>
<dbReference type="InterPro" id="IPR005467">
    <property type="entry name" value="His_kinase_dom"/>
</dbReference>
<dbReference type="EC" id="2.7.13.3" evidence="3"/>
<dbReference type="PROSITE" id="PS50885">
    <property type="entry name" value="HAMP"/>
    <property type="match status" value="1"/>
</dbReference>
<dbReference type="PANTHER" id="PTHR34220:SF11">
    <property type="entry name" value="SENSOR PROTEIN KINASE HPTS"/>
    <property type="match status" value="1"/>
</dbReference>
<dbReference type="SUPFAM" id="SSF158472">
    <property type="entry name" value="HAMP domain-like"/>
    <property type="match status" value="1"/>
</dbReference>
<dbReference type="GO" id="GO:0005886">
    <property type="term" value="C:plasma membrane"/>
    <property type="evidence" value="ECO:0007669"/>
    <property type="project" value="UniProtKB-SubCell"/>
</dbReference>
<keyword evidence="4" id="KW-1003">Cell membrane</keyword>
<comment type="catalytic activity">
    <reaction evidence="1">
        <text>ATP + protein L-histidine = ADP + protein N-phospho-L-histidine.</text>
        <dbReference type="EC" id="2.7.13.3"/>
    </reaction>
</comment>
<dbReference type="AlphaFoldDB" id="A0A0L6JKW8"/>
<dbReference type="Proteomes" id="UP000036923">
    <property type="component" value="Unassembled WGS sequence"/>
</dbReference>